<dbReference type="Proteomes" id="UP000318939">
    <property type="component" value="Chromosome"/>
</dbReference>
<proteinExistence type="predicted"/>
<name>A0ABY8ILF8_9HYPH</name>
<protein>
    <submittedName>
        <fullName evidence="1">Uncharacterized protein</fullName>
    </submittedName>
</protein>
<accession>A0ABY8ILF8</accession>
<sequence>MIEASTLFHASVHYRGIALHNGVLTLPRLRAIVGKTAPKKAKITDADIVRAVTSRDGTFELDGWRIKVSAIHQVDRP</sequence>
<organism evidence="1 2">
    <name type="scientific">Rhizobium rhododendri</name>
    <dbReference type="NCBI Taxonomy" id="2506430"/>
    <lineage>
        <taxon>Bacteria</taxon>
        <taxon>Pseudomonadati</taxon>
        <taxon>Pseudomonadota</taxon>
        <taxon>Alphaproteobacteria</taxon>
        <taxon>Hyphomicrobiales</taxon>
        <taxon>Rhizobiaceae</taxon>
        <taxon>Rhizobium/Agrobacterium group</taxon>
        <taxon>Rhizobium</taxon>
    </lineage>
</organism>
<evidence type="ECO:0000313" key="1">
    <source>
        <dbReference type="EMBL" id="WFS24541.1"/>
    </source>
</evidence>
<keyword evidence="2" id="KW-1185">Reference proteome</keyword>
<dbReference type="RefSeq" id="WP_142823126.1">
    <property type="nucleotide sequence ID" value="NZ_CP117267.1"/>
</dbReference>
<evidence type="ECO:0000313" key="2">
    <source>
        <dbReference type="Proteomes" id="UP000318939"/>
    </source>
</evidence>
<reference evidence="1" key="1">
    <citation type="journal article" date="2019" name="Phytopathology">
        <title>A Novel Group of Rhizobium tumorigenes-Like Agrobacteria Associated with Crown Gall Disease of Rhododendron and Blueberry.</title>
        <authorList>
            <person name="Kuzmanovic N."/>
            <person name="Behrens P."/>
            <person name="Idczak E."/>
            <person name="Wagner S."/>
            <person name="Gotz M."/>
            <person name="Sproer C."/>
            <person name="Bunk B."/>
            <person name="Overmann J."/>
            <person name="Smalla K."/>
        </authorList>
    </citation>
    <scope>NUCLEOTIDE SEQUENCE</scope>
    <source>
        <strain evidence="1">Rho-6.2</strain>
    </source>
</reference>
<gene>
    <name evidence="1" type="ORF">PR018_08630</name>
</gene>
<reference evidence="1" key="2">
    <citation type="journal article" date="2023" name="MicrobiologyOpen">
        <title>Genomics of the tumorigenes clade of the family Rhizobiaceae and description of Rhizobium rhododendri sp. nov.</title>
        <authorList>
            <person name="Kuzmanovic N."/>
            <person name="diCenzo G.C."/>
            <person name="Bunk B."/>
            <person name="Sproeer C."/>
            <person name="Fruehling A."/>
            <person name="Neumann-Schaal M."/>
            <person name="Overmann J."/>
            <person name="Smalla K."/>
        </authorList>
    </citation>
    <scope>NUCLEOTIDE SEQUENCE</scope>
    <source>
        <strain evidence="1">Rho-6.2</strain>
    </source>
</reference>
<dbReference type="EMBL" id="CP117267">
    <property type="protein sequence ID" value="WFS24541.1"/>
    <property type="molecule type" value="Genomic_DNA"/>
</dbReference>